<evidence type="ECO:0000313" key="2">
    <source>
        <dbReference type="Proteomes" id="UP001501565"/>
    </source>
</evidence>
<dbReference type="Proteomes" id="UP001501565">
    <property type="component" value="Unassembled WGS sequence"/>
</dbReference>
<proteinExistence type="predicted"/>
<dbReference type="SUPFAM" id="SSF54637">
    <property type="entry name" value="Thioesterase/thiol ester dehydrase-isomerase"/>
    <property type="match status" value="1"/>
</dbReference>
<organism evidence="1 2">
    <name type="scientific">Litoribacillus peritrichatus</name>
    <dbReference type="NCBI Taxonomy" id="718191"/>
    <lineage>
        <taxon>Bacteria</taxon>
        <taxon>Pseudomonadati</taxon>
        <taxon>Pseudomonadota</taxon>
        <taxon>Gammaproteobacteria</taxon>
        <taxon>Oceanospirillales</taxon>
        <taxon>Oceanospirillaceae</taxon>
        <taxon>Litoribacillus</taxon>
    </lineage>
</organism>
<dbReference type="Gene3D" id="3.10.129.10">
    <property type="entry name" value="Hotdog Thioesterase"/>
    <property type="match status" value="1"/>
</dbReference>
<protein>
    <submittedName>
        <fullName evidence="1">Hotdog fold domain-containing protein</fullName>
    </submittedName>
</protein>
<name>A0ABP7M206_9GAMM</name>
<dbReference type="InterPro" id="IPR029069">
    <property type="entry name" value="HotDog_dom_sf"/>
</dbReference>
<dbReference type="RefSeq" id="WP_344794395.1">
    <property type="nucleotide sequence ID" value="NZ_BAABBN010000002.1"/>
</dbReference>
<dbReference type="InterPro" id="IPR027961">
    <property type="entry name" value="DUF4442"/>
</dbReference>
<accession>A0ABP7M206</accession>
<gene>
    <name evidence="1" type="ORF">GCM10022277_01260</name>
</gene>
<reference evidence="2" key="1">
    <citation type="journal article" date="2019" name="Int. J. Syst. Evol. Microbiol.">
        <title>The Global Catalogue of Microorganisms (GCM) 10K type strain sequencing project: providing services to taxonomists for standard genome sequencing and annotation.</title>
        <authorList>
            <consortium name="The Broad Institute Genomics Platform"/>
            <consortium name="The Broad Institute Genome Sequencing Center for Infectious Disease"/>
            <person name="Wu L."/>
            <person name="Ma J."/>
        </authorList>
    </citation>
    <scope>NUCLEOTIDE SEQUENCE [LARGE SCALE GENOMIC DNA]</scope>
    <source>
        <strain evidence="2">JCM 17551</strain>
    </source>
</reference>
<keyword evidence="2" id="KW-1185">Reference proteome</keyword>
<evidence type="ECO:0000313" key="1">
    <source>
        <dbReference type="EMBL" id="GAA3910345.1"/>
    </source>
</evidence>
<comment type="caution">
    <text evidence="1">The sequence shown here is derived from an EMBL/GenBank/DDBJ whole genome shotgun (WGS) entry which is preliminary data.</text>
</comment>
<dbReference type="EMBL" id="BAABBN010000002">
    <property type="protein sequence ID" value="GAA3910345.1"/>
    <property type="molecule type" value="Genomic_DNA"/>
</dbReference>
<dbReference type="Pfam" id="PF14539">
    <property type="entry name" value="DUF4442"/>
    <property type="match status" value="1"/>
</dbReference>
<sequence length="154" mass="17620">MFQTLAKKPEWFRRFVNVWPPFVGAGIHLEKVAPDFTSATVAMKLKMTNKNYVGVHFGGSLYSMADPFFMLLIMNRIGKGYIVWDKSADIEFKKPGRGTVRAHFEVTDEMLDDIRQKTANGEKYLPVYSVDIMDEEGDVVATVKKTLYIKRKSD</sequence>